<reference evidence="1 2" key="1">
    <citation type="submission" date="2019-01" db="EMBL/GenBank/DDBJ databases">
        <title>Pseudolysobacter antarctica gen. nov., sp. nov., isolated from Fildes Peninsula, Antarctica.</title>
        <authorList>
            <person name="Wei Z."/>
            <person name="Peng F."/>
        </authorList>
    </citation>
    <scope>NUCLEOTIDE SEQUENCE [LARGE SCALE GENOMIC DNA]</scope>
    <source>
        <strain evidence="1 2">AQ6-296</strain>
    </source>
</reference>
<name>A0A411HNK9_9GAMM</name>
<dbReference type="KEGG" id="xbc:ELE36_17785"/>
<accession>A0A411HNK9</accession>
<dbReference type="EMBL" id="CP035704">
    <property type="protein sequence ID" value="QBB72067.1"/>
    <property type="molecule type" value="Genomic_DNA"/>
</dbReference>
<dbReference type="RefSeq" id="WP_129835680.1">
    <property type="nucleotide sequence ID" value="NZ_CP035704.1"/>
</dbReference>
<protein>
    <submittedName>
        <fullName evidence="1">Uncharacterized protein</fullName>
    </submittedName>
</protein>
<dbReference type="OrthoDB" id="122496at2"/>
<organism evidence="1 2">
    <name type="scientific">Pseudolysobacter antarcticus</name>
    <dbReference type="NCBI Taxonomy" id="2511995"/>
    <lineage>
        <taxon>Bacteria</taxon>
        <taxon>Pseudomonadati</taxon>
        <taxon>Pseudomonadota</taxon>
        <taxon>Gammaproteobacteria</taxon>
        <taxon>Lysobacterales</taxon>
        <taxon>Rhodanobacteraceae</taxon>
        <taxon>Pseudolysobacter</taxon>
    </lineage>
</organism>
<gene>
    <name evidence="1" type="ORF">ELE36_17785</name>
</gene>
<sequence>MIQVSESLKAELMTGAEFVLVQWLLMNGDADAAAYLPQLELAKVSSCCACGCASINFSICGERSENAGMKILSDFRWQDDRGNLFGAFVFACDSLLAGLEVWSIDGEAAPTILPSISLLVPFIKSPAV</sequence>
<proteinExistence type="predicted"/>
<evidence type="ECO:0000313" key="1">
    <source>
        <dbReference type="EMBL" id="QBB72067.1"/>
    </source>
</evidence>
<keyword evidence="2" id="KW-1185">Reference proteome</keyword>
<dbReference type="AlphaFoldDB" id="A0A411HNK9"/>
<evidence type="ECO:0000313" key="2">
    <source>
        <dbReference type="Proteomes" id="UP000291562"/>
    </source>
</evidence>
<dbReference type="Proteomes" id="UP000291562">
    <property type="component" value="Chromosome"/>
</dbReference>